<dbReference type="EMBL" id="SACY01000004">
    <property type="protein sequence ID" value="RVU24262.1"/>
    <property type="molecule type" value="Genomic_DNA"/>
</dbReference>
<keyword evidence="1" id="KW-0472">Membrane</keyword>
<comment type="caution">
    <text evidence="2">The sequence shown here is derived from an EMBL/GenBank/DDBJ whole genome shotgun (WGS) entry which is preliminary data.</text>
</comment>
<feature type="transmembrane region" description="Helical" evidence="1">
    <location>
        <begin position="29"/>
        <end position="46"/>
    </location>
</feature>
<dbReference type="PANTHER" id="PTHR37309">
    <property type="entry name" value="SLR0284 PROTEIN"/>
    <property type="match status" value="1"/>
</dbReference>
<proteinExistence type="predicted"/>
<dbReference type="Proteomes" id="UP000282832">
    <property type="component" value="Unassembled WGS sequence"/>
</dbReference>
<keyword evidence="3" id="KW-1185">Reference proteome</keyword>
<sequence length="111" mass="12207">MGFVIRFLVLAGLVMIIPNYLKGIEVDGFATALLVSLVMAFLNSFVKPVLKFISFPITFATLGLFSLVITIAMVYLTEMYVPGFKVSGFVAPLIFSMIFSFANSILGFFTK</sequence>
<dbReference type="AlphaFoldDB" id="A0A437PPR3"/>
<feature type="transmembrane region" description="Helical" evidence="1">
    <location>
        <begin position="89"/>
        <end position="109"/>
    </location>
</feature>
<dbReference type="Pfam" id="PF04020">
    <property type="entry name" value="Phage_holin_4_2"/>
    <property type="match status" value="1"/>
</dbReference>
<accession>A0A437PPR3</accession>
<gene>
    <name evidence="2" type="ORF">EOJ36_09985</name>
</gene>
<dbReference type="InterPro" id="IPR007165">
    <property type="entry name" value="Phage_holin_4_2"/>
</dbReference>
<name>A0A437PPR3_9BACT</name>
<evidence type="ECO:0000256" key="1">
    <source>
        <dbReference type="SAM" id="Phobius"/>
    </source>
</evidence>
<reference evidence="2 3" key="1">
    <citation type="submission" date="2019-01" db="EMBL/GenBank/DDBJ databases">
        <authorList>
            <person name="Chen W.-M."/>
        </authorList>
    </citation>
    <scope>NUCLEOTIDE SEQUENCE [LARGE SCALE GENOMIC DNA]</scope>
    <source>
        <strain evidence="2 3">FSY-15</strain>
    </source>
</reference>
<dbReference type="OrthoDB" id="6402664at2"/>
<dbReference type="PANTHER" id="PTHR37309:SF1">
    <property type="entry name" value="SLR0284 PROTEIN"/>
    <property type="match status" value="1"/>
</dbReference>
<keyword evidence="1" id="KW-1133">Transmembrane helix</keyword>
<protein>
    <submittedName>
        <fullName evidence="2">Phage holin family protein</fullName>
    </submittedName>
</protein>
<feature type="transmembrane region" description="Helical" evidence="1">
    <location>
        <begin position="53"/>
        <end position="77"/>
    </location>
</feature>
<evidence type="ECO:0000313" key="2">
    <source>
        <dbReference type="EMBL" id="RVU24262.1"/>
    </source>
</evidence>
<evidence type="ECO:0000313" key="3">
    <source>
        <dbReference type="Proteomes" id="UP000282832"/>
    </source>
</evidence>
<feature type="transmembrane region" description="Helical" evidence="1">
    <location>
        <begin position="7"/>
        <end position="23"/>
    </location>
</feature>
<organism evidence="2 3">
    <name type="scientific">Sandaracinomonas limnophila</name>
    <dbReference type="NCBI Taxonomy" id="1862386"/>
    <lineage>
        <taxon>Bacteria</taxon>
        <taxon>Pseudomonadati</taxon>
        <taxon>Bacteroidota</taxon>
        <taxon>Cytophagia</taxon>
        <taxon>Cytophagales</taxon>
        <taxon>Flectobacillaceae</taxon>
        <taxon>Sandaracinomonas</taxon>
    </lineage>
</organism>
<keyword evidence="1" id="KW-0812">Transmembrane</keyword>